<name>A0AAV2K8E3_KNICA</name>
<dbReference type="AlphaFoldDB" id="A0AAV2K8E3"/>
<evidence type="ECO:0000313" key="2">
    <source>
        <dbReference type="Proteomes" id="UP001497482"/>
    </source>
</evidence>
<dbReference type="Proteomes" id="UP001497482">
    <property type="component" value="Chromosome 17"/>
</dbReference>
<accession>A0AAV2K8E3</accession>
<proteinExistence type="predicted"/>
<sequence length="71" mass="8065">MIKRRTKQWSFFDRRKGKCFGWKGEGEGVTQTMTGLGRAQKRAVGKLKAPAHIKDNYLTCGHKTYRSPAPP</sequence>
<protein>
    <submittedName>
        <fullName evidence="1">Uncharacterized protein</fullName>
    </submittedName>
</protein>
<gene>
    <name evidence="1" type="ORF">KC01_LOCUS16143</name>
</gene>
<organism evidence="1 2">
    <name type="scientific">Knipowitschia caucasica</name>
    <name type="common">Caucasian dwarf goby</name>
    <name type="synonym">Pomatoschistus caucasicus</name>
    <dbReference type="NCBI Taxonomy" id="637954"/>
    <lineage>
        <taxon>Eukaryota</taxon>
        <taxon>Metazoa</taxon>
        <taxon>Chordata</taxon>
        <taxon>Craniata</taxon>
        <taxon>Vertebrata</taxon>
        <taxon>Euteleostomi</taxon>
        <taxon>Actinopterygii</taxon>
        <taxon>Neopterygii</taxon>
        <taxon>Teleostei</taxon>
        <taxon>Neoteleostei</taxon>
        <taxon>Acanthomorphata</taxon>
        <taxon>Gobiaria</taxon>
        <taxon>Gobiiformes</taxon>
        <taxon>Gobioidei</taxon>
        <taxon>Gobiidae</taxon>
        <taxon>Gobiinae</taxon>
        <taxon>Knipowitschia</taxon>
    </lineage>
</organism>
<keyword evidence="2" id="KW-1185">Reference proteome</keyword>
<reference evidence="1 2" key="1">
    <citation type="submission" date="2024-04" db="EMBL/GenBank/DDBJ databases">
        <authorList>
            <person name="Waldvogel A.-M."/>
            <person name="Schoenle A."/>
        </authorList>
    </citation>
    <scope>NUCLEOTIDE SEQUENCE [LARGE SCALE GENOMIC DNA]</scope>
</reference>
<dbReference type="EMBL" id="OZ035839">
    <property type="protein sequence ID" value="CAL1585989.1"/>
    <property type="molecule type" value="Genomic_DNA"/>
</dbReference>
<evidence type="ECO:0000313" key="1">
    <source>
        <dbReference type="EMBL" id="CAL1585989.1"/>
    </source>
</evidence>